<gene>
    <name evidence="3" type="ORF">LMG27198_36590</name>
</gene>
<feature type="domain" description="AAA+ ATPase" evidence="2">
    <location>
        <begin position="245"/>
        <end position="575"/>
    </location>
</feature>
<dbReference type="Gene3D" id="3.40.50.300">
    <property type="entry name" value="P-loop containing nucleotide triphosphate hydrolases"/>
    <property type="match status" value="2"/>
</dbReference>
<dbReference type="Pfam" id="PF13538">
    <property type="entry name" value="UvrD_C_2"/>
    <property type="match status" value="1"/>
</dbReference>
<name>A0A9W6GX61_9HYPH</name>
<dbReference type="PANTHER" id="PTHR11070">
    <property type="entry name" value="UVRD / RECB / PCRA DNA HELICASE FAMILY MEMBER"/>
    <property type="match status" value="1"/>
</dbReference>
<dbReference type="GO" id="GO:0003677">
    <property type="term" value="F:DNA binding"/>
    <property type="evidence" value="ECO:0007669"/>
    <property type="project" value="InterPro"/>
</dbReference>
<accession>A0A9W6GX61</accession>
<dbReference type="GO" id="GO:0005524">
    <property type="term" value="F:ATP binding"/>
    <property type="evidence" value="ECO:0007669"/>
    <property type="project" value="InterPro"/>
</dbReference>
<dbReference type="PANTHER" id="PTHR11070:SF2">
    <property type="entry name" value="ATP-DEPENDENT DNA HELICASE SRS2"/>
    <property type="match status" value="1"/>
</dbReference>
<dbReference type="InterPro" id="IPR011528">
    <property type="entry name" value="NERD"/>
</dbReference>
<evidence type="ECO:0000313" key="3">
    <source>
        <dbReference type="EMBL" id="GLI94667.1"/>
    </source>
</evidence>
<dbReference type="SMART" id="SM00382">
    <property type="entry name" value="AAA"/>
    <property type="match status" value="1"/>
</dbReference>
<dbReference type="AlphaFoldDB" id="A0A9W6GX61"/>
<comment type="caution">
    <text evidence="3">The sequence shown here is derived from an EMBL/GenBank/DDBJ whole genome shotgun (WGS) entry which is preliminary data.</text>
</comment>
<organism evidence="3 4">
    <name type="scientific">Methylocystis echinoides</name>
    <dbReference type="NCBI Taxonomy" id="29468"/>
    <lineage>
        <taxon>Bacteria</taxon>
        <taxon>Pseudomonadati</taxon>
        <taxon>Pseudomonadota</taxon>
        <taxon>Alphaproteobacteria</taxon>
        <taxon>Hyphomicrobiales</taxon>
        <taxon>Methylocystaceae</taxon>
        <taxon>Methylocystis</taxon>
    </lineage>
</organism>
<dbReference type="Pfam" id="PF08378">
    <property type="entry name" value="NERD"/>
    <property type="match status" value="1"/>
</dbReference>
<protein>
    <recommendedName>
        <fullName evidence="1">DNA 3'-5' helicase II</fullName>
    </recommendedName>
</protein>
<keyword evidence="4" id="KW-1185">Reference proteome</keyword>
<dbReference type="InterPro" id="IPR027417">
    <property type="entry name" value="P-loop_NTPase"/>
</dbReference>
<dbReference type="GO" id="GO:0043138">
    <property type="term" value="F:3'-5' DNA helicase activity"/>
    <property type="evidence" value="ECO:0007669"/>
    <property type="project" value="TreeGrafter"/>
</dbReference>
<evidence type="ECO:0000313" key="4">
    <source>
        <dbReference type="Proteomes" id="UP001144323"/>
    </source>
</evidence>
<dbReference type="InterPro" id="IPR000212">
    <property type="entry name" value="DNA_helicase_UvrD/REP"/>
</dbReference>
<dbReference type="EMBL" id="BSEC01000001">
    <property type="protein sequence ID" value="GLI94667.1"/>
    <property type="molecule type" value="Genomic_DNA"/>
</dbReference>
<reference evidence="3" key="1">
    <citation type="journal article" date="2023" name="Int. J. Syst. Evol. Microbiol.">
        <title>Methylocystis iwaonis sp. nov., a type II methane-oxidizing bacterium from surface soil of a rice paddy field in Japan, and emended description of the genus Methylocystis (ex Whittenbury et al. 1970) Bowman et al. 1993.</title>
        <authorList>
            <person name="Kaise H."/>
            <person name="Sawadogo J.B."/>
            <person name="Alam M.S."/>
            <person name="Ueno C."/>
            <person name="Dianou D."/>
            <person name="Shinjo R."/>
            <person name="Asakawa S."/>
        </authorList>
    </citation>
    <scope>NUCLEOTIDE SEQUENCE</scope>
    <source>
        <strain evidence="3">LMG27198</strain>
    </source>
</reference>
<dbReference type="Pfam" id="PF13604">
    <property type="entry name" value="AAA_30"/>
    <property type="match status" value="1"/>
</dbReference>
<dbReference type="GO" id="GO:0000725">
    <property type="term" value="P:recombinational repair"/>
    <property type="evidence" value="ECO:0007669"/>
    <property type="project" value="TreeGrafter"/>
</dbReference>
<evidence type="ECO:0000256" key="1">
    <source>
        <dbReference type="ARBA" id="ARBA00034923"/>
    </source>
</evidence>
<dbReference type="InterPro" id="IPR003593">
    <property type="entry name" value="AAA+_ATPase"/>
</dbReference>
<dbReference type="InterPro" id="IPR027785">
    <property type="entry name" value="UvrD-like_helicase_C"/>
</dbReference>
<sequence length="598" mass="65181">MIGSSLLLFAIGQPDMAKMLPHFIEPSVVASERRVFEALSLAKGGENWTVLHSLGLSSEWGGGFGEIDFVVIIPGRGIVCVEVKGGGVAVRNGIWTTRDRWGRTETLKRSPYLQAQEGMWKLLGSLKSRFGERSAEARCPVGWLVVLPDVPCPPLTPEAARDEIIDRDDLDGEIGGRIADAPSLVRLLDRPDMLRPSATTCAKILGFLRPEFERVAAPKSDDWDAETRINALTEEQFEALDGTAENRICLLQGPAGTGKTLIGLEAARRSAALGHAVLLLCFNQNLGRWLAEAVSEFGPGHVVAGNVHNILRERILASSLKGELEAATKQSPPEVMFGNTYFELGALAIAESQEKFDTIVVDEAQDLPADPLAQLLKEWRRDLTESSVLLLGDFTRQAIYASGQETSPGKLKAALGELAIFNLRLNCRNTRRIAYQTAALSGFGQAKLSDRQPEGEQVSVQFYKGASDGLEHLDRTIKALKIAGQKLSEIVVLCPRRRENSMLADRTTIAGLPVRDIQVASPSDLAFSTIHAFKGLERPTVIVIEVAGASEDETDSLLYVAMSRARLRLFLLLPEEARQQIERRLTHAALAAAGLLSQ</sequence>
<dbReference type="SUPFAM" id="SSF52540">
    <property type="entry name" value="P-loop containing nucleoside triphosphate hydrolases"/>
    <property type="match status" value="1"/>
</dbReference>
<evidence type="ECO:0000259" key="2">
    <source>
        <dbReference type="SMART" id="SM00382"/>
    </source>
</evidence>
<proteinExistence type="predicted"/>
<dbReference type="Proteomes" id="UP001144323">
    <property type="component" value="Unassembled WGS sequence"/>
</dbReference>